<dbReference type="GO" id="GO:0003676">
    <property type="term" value="F:nucleic acid binding"/>
    <property type="evidence" value="ECO:0007669"/>
    <property type="project" value="InterPro"/>
</dbReference>
<dbReference type="Gene3D" id="2.40.70.10">
    <property type="entry name" value="Acid Proteases"/>
    <property type="match status" value="1"/>
</dbReference>
<keyword evidence="7" id="KW-1185">Reference proteome</keyword>
<dbReference type="Proteomes" id="UP000838878">
    <property type="component" value="Chromosome 4"/>
</dbReference>
<feature type="domain" description="CCHC-type" evidence="5">
    <location>
        <begin position="228"/>
        <end position="244"/>
    </location>
</feature>
<evidence type="ECO:0000313" key="7">
    <source>
        <dbReference type="Proteomes" id="UP000838878"/>
    </source>
</evidence>
<gene>
    <name evidence="6" type="ORF">BINO364_LOCUS10537</name>
</gene>
<keyword evidence="2" id="KW-0548">Nucleotidyltransferase</keyword>
<protein>
    <recommendedName>
        <fullName evidence="5">CCHC-type domain-containing protein</fullName>
    </recommendedName>
</protein>
<accession>A0A8J9URJ2</accession>
<feature type="domain" description="CCHC-type" evidence="5">
    <location>
        <begin position="208"/>
        <end position="224"/>
    </location>
</feature>
<dbReference type="GO" id="GO:0016779">
    <property type="term" value="F:nucleotidyltransferase activity"/>
    <property type="evidence" value="ECO:0007669"/>
    <property type="project" value="UniProtKB-KW"/>
</dbReference>
<dbReference type="EMBL" id="OV170224">
    <property type="protein sequence ID" value="CAH0724893.1"/>
    <property type="molecule type" value="Genomic_DNA"/>
</dbReference>
<keyword evidence="4" id="KW-0378">Hydrolase</keyword>
<dbReference type="PANTHER" id="PTHR37984:SF5">
    <property type="entry name" value="PROTEIN NYNRIN-LIKE"/>
    <property type="match status" value="1"/>
</dbReference>
<evidence type="ECO:0000313" key="6">
    <source>
        <dbReference type="EMBL" id="CAH0724893.1"/>
    </source>
</evidence>
<evidence type="ECO:0000256" key="4">
    <source>
        <dbReference type="ARBA" id="ARBA00022759"/>
    </source>
</evidence>
<dbReference type="AlphaFoldDB" id="A0A8J9URJ2"/>
<keyword evidence="1" id="KW-0808">Transferase</keyword>
<dbReference type="GO" id="GO:0008270">
    <property type="term" value="F:zinc ion binding"/>
    <property type="evidence" value="ECO:0007669"/>
    <property type="project" value="InterPro"/>
</dbReference>
<dbReference type="GO" id="GO:0004519">
    <property type="term" value="F:endonuclease activity"/>
    <property type="evidence" value="ECO:0007669"/>
    <property type="project" value="UniProtKB-KW"/>
</dbReference>
<dbReference type="Gene3D" id="4.10.60.10">
    <property type="entry name" value="Zinc finger, CCHC-type"/>
    <property type="match status" value="1"/>
</dbReference>
<evidence type="ECO:0000256" key="3">
    <source>
        <dbReference type="ARBA" id="ARBA00022722"/>
    </source>
</evidence>
<name>A0A8J9URJ2_9NEOP</name>
<dbReference type="InterPro" id="IPR001878">
    <property type="entry name" value="Znf_CCHC"/>
</dbReference>
<evidence type="ECO:0000256" key="2">
    <source>
        <dbReference type="ARBA" id="ARBA00022695"/>
    </source>
</evidence>
<proteinExistence type="predicted"/>
<dbReference type="SUPFAM" id="SSF50630">
    <property type="entry name" value="Acid proteases"/>
    <property type="match status" value="1"/>
</dbReference>
<dbReference type="InterPro" id="IPR021109">
    <property type="entry name" value="Peptidase_aspartic_dom_sf"/>
</dbReference>
<feature type="non-terminal residue" evidence="6">
    <location>
        <position position="535"/>
    </location>
</feature>
<dbReference type="PANTHER" id="PTHR37984">
    <property type="entry name" value="PROTEIN CBG26694"/>
    <property type="match status" value="1"/>
</dbReference>
<organism evidence="6 7">
    <name type="scientific">Brenthis ino</name>
    <name type="common">lesser marbled fritillary</name>
    <dbReference type="NCBI Taxonomy" id="405034"/>
    <lineage>
        <taxon>Eukaryota</taxon>
        <taxon>Metazoa</taxon>
        <taxon>Ecdysozoa</taxon>
        <taxon>Arthropoda</taxon>
        <taxon>Hexapoda</taxon>
        <taxon>Insecta</taxon>
        <taxon>Pterygota</taxon>
        <taxon>Neoptera</taxon>
        <taxon>Endopterygota</taxon>
        <taxon>Lepidoptera</taxon>
        <taxon>Glossata</taxon>
        <taxon>Ditrysia</taxon>
        <taxon>Papilionoidea</taxon>
        <taxon>Nymphalidae</taxon>
        <taxon>Heliconiinae</taxon>
        <taxon>Argynnini</taxon>
        <taxon>Brenthis</taxon>
    </lineage>
</organism>
<dbReference type="SMART" id="SM00343">
    <property type="entry name" value="ZnF_C2HC"/>
    <property type="match status" value="2"/>
</dbReference>
<sequence>MAGKMYIGNVDYDESEKFSDYIERFEMFLECNKIEAARWKAVFLSVIGPKLFSLLKNLCTPVAPRERTYEELKKNLMNHLEPKPNVITERYKFGQRCQMSGESINTYLAELKKLSLYCNYGENLTEQIRDKFISGLNNEKIKQKLLNESEVTLEKAYNIAVQLENTDRDLEVMTSKVHRIGVAGKKRGGQRNHTCGQLQQSARSNNKLCKCCGKGGHLKEVCWFKDRKCRSCGKIGHLLAVCRFKKGKKLCNYIENEHNQDIVLEDIQNLFTLSDTHVSPYKLELQINNKKVMFEIDTGAAISVISQYIKNKYFNDSEMYKCNLKLRSYVNDLITPLGFINVDIAYDKKKMKAKLYVIENGGPSLIGRDLLKKLNIKTLNINSLSCENIKDKLYKQELQKKYAGGSRVRELEIGKSVLARDYRSNSNKWMEGIILDNQINSNLDDDTFDTELAFKDKEYPSVCNETSSSVIIKSPNTVCSNSVVRKSEILPSVDKNVSNGSQLKEIVSSPQKTESSPLVLKRSVRIRKKPDRLNL</sequence>
<reference evidence="6" key="1">
    <citation type="submission" date="2021-12" db="EMBL/GenBank/DDBJ databases">
        <authorList>
            <person name="Martin H S."/>
        </authorList>
    </citation>
    <scope>NUCLEOTIDE SEQUENCE</scope>
</reference>
<keyword evidence="4" id="KW-0255">Endonuclease</keyword>
<dbReference type="InterPro" id="IPR050951">
    <property type="entry name" value="Retrovirus_Pol_polyprotein"/>
</dbReference>
<dbReference type="OrthoDB" id="5978043at2759"/>
<keyword evidence="3" id="KW-0540">Nuclease</keyword>
<evidence type="ECO:0000256" key="1">
    <source>
        <dbReference type="ARBA" id="ARBA00022679"/>
    </source>
</evidence>
<evidence type="ECO:0000259" key="5">
    <source>
        <dbReference type="SMART" id="SM00343"/>
    </source>
</evidence>